<comment type="subcellular location">
    <subcellularLocation>
        <location evidence="1">Cell membrane</location>
        <topology evidence="1">Multi-pass membrane protein</topology>
    </subcellularLocation>
</comment>
<dbReference type="Pfam" id="PF12704">
    <property type="entry name" value="MacB_PCD"/>
    <property type="match status" value="1"/>
</dbReference>
<feature type="transmembrane region" description="Helical" evidence="7">
    <location>
        <begin position="260"/>
        <end position="282"/>
    </location>
</feature>
<keyword evidence="11" id="KW-1185">Reference proteome</keyword>
<dbReference type="PANTHER" id="PTHR30572:SF4">
    <property type="entry name" value="ABC TRANSPORTER PERMEASE YTRF"/>
    <property type="match status" value="1"/>
</dbReference>
<protein>
    <submittedName>
        <fullName evidence="10">Macrolide transporter ATP-binding /permease protein</fullName>
    </submittedName>
</protein>
<name>A0A2K9E0F4_9FIRM</name>
<feature type="domain" description="ABC3 transporter permease C-terminal" evidence="8">
    <location>
        <begin position="261"/>
        <end position="374"/>
    </location>
</feature>
<keyword evidence="10" id="KW-0067">ATP-binding</keyword>
<evidence type="ECO:0000313" key="11">
    <source>
        <dbReference type="Proteomes" id="UP000233534"/>
    </source>
</evidence>
<dbReference type="InterPro" id="IPR003838">
    <property type="entry name" value="ABC3_permease_C"/>
</dbReference>
<dbReference type="InterPro" id="IPR050250">
    <property type="entry name" value="Macrolide_Exporter_MacB"/>
</dbReference>
<keyword evidence="2" id="KW-1003">Cell membrane</keyword>
<dbReference type="KEGG" id="hsc:HVS_04610"/>
<dbReference type="EMBL" id="CP025197">
    <property type="protein sequence ID" value="AUG56859.1"/>
    <property type="molecule type" value="Genomic_DNA"/>
</dbReference>
<dbReference type="Proteomes" id="UP000233534">
    <property type="component" value="Chromosome"/>
</dbReference>
<dbReference type="GO" id="GO:0005524">
    <property type="term" value="F:ATP binding"/>
    <property type="evidence" value="ECO:0007669"/>
    <property type="project" value="UniProtKB-KW"/>
</dbReference>
<gene>
    <name evidence="10" type="ORF">HVS_04610</name>
</gene>
<evidence type="ECO:0000256" key="4">
    <source>
        <dbReference type="ARBA" id="ARBA00022989"/>
    </source>
</evidence>
<dbReference type="InterPro" id="IPR025857">
    <property type="entry name" value="MacB_PCD"/>
</dbReference>
<evidence type="ECO:0000256" key="2">
    <source>
        <dbReference type="ARBA" id="ARBA00022475"/>
    </source>
</evidence>
<evidence type="ECO:0000259" key="9">
    <source>
        <dbReference type="Pfam" id="PF12704"/>
    </source>
</evidence>
<reference evidence="10 11" key="1">
    <citation type="submission" date="2017-12" db="EMBL/GenBank/DDBJ databases">
        <title>Complete genome sequence of Herbivorax saccincola GGR1, a novel Cellulosome-producing hydrolytic bacterium in a thermophilic biogas plant, established by Illumina and Nanopore MinION sequencing.</title>
        <authorList>
            <person name="Pechtl A."/>
            <person name="Ruckert C."/>
            <person name="Koeck D.E."/>
            <person name="Maus I."/>
            <person name="Winkler A."/>
            <person name="Kalinowski J."/>
            <person name="Puhler A."/>
            <person name="Schwarz W.W."/>
            <person name="Zverlov V.V."/>
            <person name="Schluter A."/>
            <person name="Liebl W."/>
        </authorList>
    </citation>
    <scope>NUCLEOTIDE SEQUENCE [LARGE SCALE GENOMIC DNA]</scope>
    <source>
        <strain evidence="11">SR1</strain>
    </source>
</reference>
<accession>A0A2K9E0F4</accession>
<dbReference type="AlphaFoldDB" id="A0A2K9E0F4"/>
<proteinExistence type="inferred from homology"/>
<dbReference type="Pfam" id="PF02687">
    <property type="entry name" value="FtsX"/>
    <property type="match status" value="1"/>
</dbReference>
<keyword evidence="4 7" id="KW-1133">Transmembrane helix</keyword>
<dbReference type="PANTHER" id="PTHR30572">
    <property type="entry name" value="MEMBRANE COMPONENT OF TRANSPORTER-RELATED"/>
    <property type="match status" value="1"/>
</dbReference>
<evidence type="ECO:0000256" key="3">
    <source>
        <dbReference type="ARBA" id="ARBA00022692"/>
    </source>
</evidence>
<dbReference type="RefSeq" id="WP_159063389.1">
    <property type="nucleotide sequence ID" value="NZ_CP025197.1"/>
</dbReference>
<keyword evidence="5 7" id="KW-0472">Membrane</keyword>
<evidence type="ECO:0000259" key="8">
    <source>
        <dbReference type="Pfam" id="PF02687"/>
    </source>
</evidence>
<evidence type="ECO:0000256" key="6">
    <source>
        <dbReference type="ARBA" id="ARBA00038076"/>
    </source>
</evidence>
<feature type="transmembrane region" description="Helical" evidence="7">
    <location>
        <begin position="347"/>
        <end position="367"/>
    </location>
</feature>
<keyword evidence="10" id="KW-0547">Nucleotide-binding</keyword>
<feature type="transmembrane region" description="Helical" evidence="7">
    <location>
        <begin position="12"/>
        <end position="35"/>
    </location>
</feature>
<evidence type="ECO:0000256" key="5">
    <source>
        <dbReference type="ARBA" id="ARBA00023136"/>
    </source>
</evidence>
<comment type="similarity">
    <text evidence="6">Belongs to the ABC-4 integral membrane protein family.</text>
</comment>
<evidence type="ECO:0000256" key="1">
    <source>
        <dbReference type="ARBA" id="ARBA00004651"/>
    </source>
</evidence>
<dbReference type="GO" id="GO:0022857">
    <property type="term" value="F:transmembrane transporter activity"/>
    <property type="evidence" value="ECO:0007669"/>
    <property type="project" value="TreeGrafter"/>
</dbReference>
<organism evidence="10 11">
    <name type="scientific">Acetivibrio saccincola</name>
    <dbReference type="NCBI Taxonomy" id="1677857"/>
    <lineage>
        <taxon>Bacteria</taxon>
        <taxon>Bacillati</taxon>
        <taxon>Bacillota</taxon>
        <taxon>Clostridia</taxon>
        <taxon>Eubacteriales</taxon>
        <taxon>Oscillospiraceae</taxon>
        <taxon>Acetivibrio</taxon>
    </lineage>
</organism>
<evidence type="ECO:0000256" key="7">
    <source>
        <dbReference type="SAM" id="Phobius"/>
    </source>
</evidence>
<sequence length="380" mass="43806">MKKVIRMLIRQITAYPVSSIFIIIGFVISLTLISFGTTSIIEMAEKLSAKLNYEPQNAIKIRVSLHKDIEEKDVLSLFGGISENTGVIFNNIYSFIDKLEDRGMIAIEGEYYSKDIVRRYPLLKGRYYTRSELNNGDNVVLIGKELEKYSEEKGKEKIIMIQNIEYKVIGIIGEREKKSILDYKVVMPITSIPEVHKDRIKYSKELDFTIHSNYGDTYKDYKIIRQNINMFDATSSIEENIIENDVDIVTSILSRPSMQVSLSVLVYIFSIINCINLTSYWINKRRYEIGVRKAFGQTNFDIIYLLFKEMLIISVFSYILSLIIQLFLKLFFTEIIGMQIEISVTHFLTSAFFVLLSSVLTVIIPALKSIKMQPVDAMKV</sequence>
<feature type="domain" description="MacB-like periplasmic core" evidence="9">
    <location>
        <begin position="20"/>
        <end position="194"/>
    </location>
</feature>
<dbReference type="GO" id="GO:0005886">
    <property type="term" value="C:plasma membrane"/>
    <property type="evidence" value="ECO:0007669"/>
    <property type="project" value="UniProtKB-SubCell"/>
</dbReference>
<evidence type="ECO:0000313" key="10">
    <source>
        <dbReference type="EMBL" id="AUG56859.1"/>
    </source>
</evidence>
<keyword evidence="3 7" id="KW-0812">Transmembrane</keyword>
<feature type="transmembrane region" description="Helical" evidence="7">
    <location>
        <begin position="302"/>
        <end position="327"/>
    </location>
</feature>